<dbReference type="GO" id="GO:0009099">
    <property type="term" value="P:L-valine biosynthetic process"/>
    <property type="evidence" value="ECO:0007669"/>
    <property type="project" value="TreeGrafter"/>
</dbReference>
<dbReference type="PANTHER" id="PTHR18968">
    <property type="entry name" value="THIAMINE PYROPHOSPHATE ENZYMES"/>
    <property type="match status" value="1"/>
</dbReference>
<protein>
    <submittedName>
        <fullName evidence="4">Acetolactate synthase, putative</fullName>
    </submittedName>
</protein>
<dbReference type="AlphaFoldDB" id="C5LF11"/>
<evidence type="ECO:0000313" key="4">
    <source>
        <dbReference type="EMBL" id="EER04682.1"/>
    </source>
</evidence>
<comment type="cofactor">
    <cofactor evidence="1">
        <name>thiamine diphosphate</name>
        <dbReference type="ChEBI" id="CHEBI:58937"/>
    </cofactor>
</comment>
<sequence>MLAALTASLSGESAVEPVWILWGDGSVAWSLAEFETMKRHKIPCVAIVGNDGKWNQIARWATVPKLQDAGSSSGAHVDYHVAAEGYGGNVGFLLEKESDIEDVLSMARTAALQCRGPVLINAMLSSSDFREGSISL</sequence>
<keyword evidence="5" id="KW-1185">Reference proteome</keyword>
<dbReference type="GO" id="GO:0050660">
    <property type="term" value="F:flavin adenine dinucleotide binding"/>
    <property type="evidence" value="ECO:0007669"/>
    <property type="project" value="TreeGrafter"/>
</dbReference>
<dbReference type="InterPro" id="IPR029061">
    <property type="entry name" value="THDP-binding"/>
</dbReference>
<dbReference type="GO" id="GO:0030976">
    <property type="term" value="F:thiamine pyrophosphate binding"/>
    <property type="evidence" value="ECO:0007669"/>
    <property type="project" value="InterPro"/>
</dbReference>
<feature type="domain" description="Thiamine pyrophosphate enzyme TPP-binding" evidence="3">
    <location>
        <begin position="3"/>
        <end position="121"/>
    </location>
</feature>
<dbReference type="InParanoid" id="C5LF11"/>
<accession>C5LF11</accession>
<dbReference type="PANTHER" id="PTHR18968:SF166">
    <property type="entry name" value="2-HYDROXYACYL-COA LYASE 2"/>
    <property type="match status" value="1"/>
</dbReference>
<name>C5LF11_PERM5</name>
<gene>
    <name evidence="4" type="ORF">Pmar_PMAR010825</name>
</gene>
<dbReference type="GO" id="GO:0005948">
    <property type="term" value="C:acetolactate synthase complex"/>
    <property type="evidence" value="ECO:0007669"/>
    <property type="project" value="TreeGrafter"/>
</dbReference>
<dbReference type="GO" id="GO:0009097">
    <property type="term" value="P:isoleucine biosynthetic process"/>
    <property type="evidence" value="ECO:0007669"/>
    <property type="project" value="TreeGrafter"/>
</dbReference>
<reference evidence="4 5" key="1">
    <citation type="submission" date="2008-07" db="EMBL/GenBank/DDBJ databases">
        <authorList>
            <person name="El-Sayed N."/>
            <person name="Caler E."/>
            <person name="Inman J."/>
            <person name="Amedeo P."/>
            <person name="Hass B."/>
            <person name="Wortman J."/>
        </authorList>
    </citation>
    <scope>NUCLEOTIDE SEQUENCE [LARGE SCALE GENOMIC DNA]</scope>
    <source>
        <strain evidence="5">ATCC 50983 / TXsc</strain>
    </source>
</reference>
<organism evidence="5">
    <name type="scientific">Perkinsus marinus (strain ATCC 50983 / TXsc)</name>
    <dbReference type="NCBI Taxonomy" id="423536"/>
    <lineage>
        <taxon>Eukaryota</taxon>
        <taxon>Sar</taxon>
        <taxon>Alveolata</taxon>
        <taxon>Perkinsozoa</taxon>
        <taxon>Perkinsea</taxon>
        <taxon>Perkinsida</taxon>
        <taxon>Perkinsidae</taxon>
        <taxon>Perkinsus</taxon>
    </lineage>
</organism>
<dbReference type="GO" id="GO:0003984">
    <property type="term" value="F:acetolactate synthase activity"/>
    <property type="evidence" value="ECO:0007669"/>
    <property type="project" value="TreeGrafter"/>
</dbReference>
<evidence type="ECO:0000256" key="2">
    <source>
        <dbReference type="ARBA" id="ARBA00007812"/>
    </source>
</evidence>
<dbReference type="EMBL" id="GG681395">
    <property type="protein sequence ID" value="EER04682.1"/>
    <property type="molecule type" value="Genomic_DNA"/>
</dbReference>
<dbReference type="Proteomes" id="UP000007800">
    <property type="component" value="Unassembled WGS sequence"/>
</dbReference>
<dbReference type="Pfam" id="PF02775">
    <property type="entry name" value="TPP_enzyme_C"/>
    <property type="match status" value="1"/>
</dbReference>
<dbReference type="OrthoDB" id="16262at2759"/>
<evidence type="ECO:0000259" key="3">
    <source>
        <dbReference type="Pfam" id="PF02775"/>
    </source>
</evidence>
<proteinExistence type="inferred from homology"/>
<dbReference type="InterPro" id="IPR045229">
    <property type="entry name" value="TPP_enz"/>
</dbReference>
<dbReference type="Gene3D" id="3.40.50.970">
    <property type="match status" value="1"/>
</dbReference>
<dbReference type="InterPro" id="IPR011766">
    <property type="entry name" value="TPP_enzyme_TPP-bd"/>
</dbReference>
<evidence type="ECO:0000256" key="1">
    <source>
        <dbReference type="ARBA" id="ARBA00001964"/>
    </source>
</evidence>
<comment type="similarity">
    <text evidence="2">Belongs to the TPP enzyme family.</text>
</comment>
<dbReference type="SUPFAM" id="SSF52518">
    <property type="entry name" value="Thiamin diphosphate-binding fold (THDP-binding)"/>
    <property type="match status" value="1"/>
</dbReference>
<dbReference type="GeneID" id="9037822"/>
<evidence type="ECO:0000313" key="5">
    <source>
        <dbReference type="Proteomes" id="UP000007800"/>
    </source>
</evidence>
<dbReference type="RefSeq" id="XP_002772866.1">
    <property type="nucleotide sequence ID" value="XM_002772820.1"/>
</dbReference>